<feature type="coiled-coil region" evidence="6">
    <location>
        <begin position="118"/>
        <end position="152"/>
    </location>
</feature>
<keyword evidence="3" id="KW-0132">Cell division</keyword>
<protein>
    <submittedName>
        <fullName evidence="8">DivIVA domain-containing protein</fullName>
    </submittedName>
</protein>
<comment type="subcellular location">
    <subcellularLocation>
        <location evidence="1">Cytoplasm</location>
    </subcellularLocation>
</comment>
<evidence type="ECO:0000256" key="1">
    <source>
        <dbReference type="ARBA" id="ARBA00004496"/>
    </source>
</evidence>
<dbReference type="Pfam" id="PF05103">
    <property type="entry name" value="DivIVA"/>
    <property type="match status" value="1"/>
</dbReference>
<evidence type="ECO:0000256" key="6">
    <source>
        <dbReference type="SAM" id="Coils"/>
    </source>
</evidence>
<dbReference type="Gene3D" id="6.10.250.660">
    <property type="match status" value="1"/>
</dbReference>
<evidence type="ECO:0000256" key="2">
    <source>
        <dbReference type="ARBA" id="ARBA00022490"/>
    </source>
</evidence>
<keyword evidence="5" id="KW-0131">Cell cycle</keyword>
<proteinExistence type="predicted"/>
<keyword evidence="2" id="KW-0963">Cytoplasm</keyword>
<dbReference type="EMBL" id="JBBKXX010000001">
    <property type="protein sequence ID" value="MFD3407553.1"/>
    <property type="molecule type" value="Genomic_DNA"/>
</dbReference>
<evidence type="ECO:0000313" key="9">
    <source>
        <dbReference type="Proteomes" id="UP001598019"/>
    </source>
</evidence>
<accession>A0ABW6DG97</accession>
<reference evidence="8 9" key="1">
    <citation type="submission" date="2024-03" db="EMBL/GenBank/DDBJ databases">
        <title>Aquirufa genome sequencing.</title>
        <authorList>
            <person name="Pitt A."/>
            <person name="Hahn M.W."/>
        </authorList>
    </citation>
    <scope>NUCLEOTIDE SEQUENCE [LARGE SCALE GENOMIC DNA]</scope>
    <source>
        <strain evidence="8 9">HETE-83D</strain>
    </source>
</reference>
<evidence type="ECO:0000256" key="3">
    <source>
        <dbReference type="ARBA" id="ARBA00022618"/>
    </source>
</evidence>
<keyword evidence="9" id="KW-1185">Reference proteome</keyword>
<dbReference type="InterPro" id="IPR019933">
    <property type="entry name" value="DivIVA_domain"/>
</dbReference>
<evidence type="ECO:0000313" key="8">
    <source>
        <dbReference type="EMBL" id="MFD3407553.1"/>
    </source>
</evidence>
<dbReference type="PANTHER" id="PTHR35794:SF1">
    <property type="entry name" value="CELL CYCLE PROTEIN GPSB"/>
    <property type="match status" value="1"/>
</dbReference>
<name>A0ABW6DG97_9BACT</name>
<dbReference type="NCBIfam" id="TIGR03544">
    <property type="entry name" value="DivI1A_domain"/>
    <property type="match status" value="1"/>
</dbReference>
<feature type="region of interest" description="Disordered" evidence="7">
    <location>
        <begin position="175"/>
        <end position="280"/>
    </location>
</feature>
<feature type="compositionally biased region" description="Basic residues" evidence="7">
    <location>
        <begin position="182"/>
        <end position="201"/>
    </location>
</feature>
<dbReference type="InterPro" id="IPR007793">
    <property type="entry name" value="DivIVA_fam"/>
</dbReference>
<gene>
    <name evidence="8" type="ORF">SKC37_02690</name>
</gene>
<organism evidence="8 9">
    <name type="scientific">Aquirufa esocilacus</name>
    <dbReference type="NCBI Taxonomy" id="3096513"/>
    <lineage>
        <taxon>Bacteria</taxon>
        <taxon>Pseudomonadati</taxon>
        <taxon>Bacteroidota</taxon>
        <taxon>Cytophagia</taxon>
        <taxon>Cytophagales</taxon>
        <taxon>Flectobacillaceae</taxon>
        <taxon>Aquirufa</taxon>
    </lineage>
</organism>
<evidence type="ECO:0000256" key="5">
    <source>
        <dbReference type="ARBA" id="ARBA00023306"/>
    </source>
</evidence>
<sequence length="309" mass="33400">MEASFSKSFRGYDVSEVDAYVQSVQNQETESQNTLAKSNQKTADLEAEVARLREIESSLFRALKLAEESQQNFAAKMEKEAKAILDKATKEADSIIKKAATEAQKQALLTENERKQTLAQAHQEVKEQERLLRNLQEAQKEIAAQLKLISEQTLGSISQWSSIDVVKPVASVDTVAAPTASKRGRKPGVKNKPKPKAKIAAKAKDKSAAKAVPAKRGPKPKVQVATVESADKPAAKSVKNSKKPVKATKTVKTAAKRGPKPAVKTATKRGPKPKITLETVSDDGLPTLNKVLEAYAKSSGPRGKVGEIN</sequence>
<dbReference type="Proteomes" id="UP001598019">
    <property type="component" value="Unassembled WGS sequence"/>
</dbReference>
<dbReference type="PANTHER" id="PTHR35794">
    <property type="entry name" value="CELL DIVISION PROTEIN DIVIVA"/>
    <property type="match status" value="1"/>
</dbReference>
<dbReference type="RefSeq" id="WP_377979984.1">
    <property type="nucleotide sequence ID" value="NZ_JBBKXX010000001.1"/>
</dbReference>
<keyword evidence="4 6" id="KW-0175">Coiled coil</keyword>
<comment type="caution">
    <text evidence="8">The sequence shown here is derived from an EMBL/GenBank/DDBJ whole genome shotgun (WGS) entry which is preliminary data.</text>
</comment>
<evidence type="ECO:0000256" key="4">
    <source>
        <dbReference type="ARBA" id="ARBA00023054"/>
    </source>
</evidence>
<evidence type="ECO:0000256" key="7">
    <source>
        <dbReference type="SAM" id="MobiDB-lite"/>
    </source>
</evidence>